<dbReference type="InterPro" id="IPR003439">
    <property type="entry name" value="ABC_transporter-like_ATP-bd"/>
</dbReference>
<dbReference type="InterPro" id="IPR050319">
    <property type="entry name" value="ABC_transp_ATP-bind"/>
</dbReference>
<feature type="non-terminal residue" evidence="6">
    <location>
        <position position="104"/>
    </location>
</feature>
<proteinExistence type="inferred from homology"/>
<organism evidence="6">
    <name type="scientific">marine metagenome</name>
    <dbReference type="NCBI Taxonomy" id="408172"/>
    <lineage>
        <taxon>unclassified sequences</taxon>
        <taxon>metagenomes</taxon>
        <taxon>ecological metagenomes</taxon>
    </lineage>
</organism>
<name>A0A383CQ72_9ZZZZ</name>
<keyword evidence="3" id="KW-0547">Nucleotide-binding</keyword>
<evidence type="ECO:0000313" key="6">
    <source>
        <dbReference type="EMBL" id="SVE34219.1"/>
    </source>
</evidence>
<keyword evidence="4" id="KW-0067">ATP-binding</keyword>
<accession>A0A383CQ72</accession>
<dbReference type="PANTHER" id="PTHR43776">
    <property type="entry name" value="TRANSPORT ATP-BINDING PROTEIN"/>
    <property type="match status" value="1"/>
</dbReference>
<gene>
    <name evidence="6" type="ORF">METZ01_LOCUS487073</name>
</gene>
<comment type="similarity">
    <text evidence="1">Belongs to the ABC transporter superfamily.</text>
</comment>
<dbReference type="PANTHER" id="PTHR43776:SF7">
    <property type="entry name" value="D,D-DIPEPTIDE TRANSPORT ATP-BINDING PROTEIN DDPF-RELATED"/>
    <property type="match status" value="1"/>
</dbReference>
<evidence type="ECO:0000256" key="3">
    <source>
        <dbReference type="ARBA" id="ARBA00022741"/>
    </source>
</evidence>
<dbReference type="EMBL" id="UINC01210654">
    <property type="protein sequence ID" value="SVE34219.1"/>
    <property type="molecule type" value="Genomic_DNA"/>
</dbReference>
<dbReference type="GO" id="GO:0005524">
    <property type="term" value="F:ATP binding"/>
    <property type="evidence" value="ECO:0007669"/>
    <property type="project" value="UniProtKB-KW"/>
</dbReference>
<protein>
    <recommendedName>
        <fullName evidence="5">ABC transporter domain-containing protein</fullName>
    </recommendedName>
</protein>
<dbReference type="InterPro" id="IPR027417">
    <property type="entry name" value="P-loop_NTPase"/>
</dbReference>
<evidence type="ECO:0000256" key="1">
    <source>
        <dbReference type="ARBA" id="ARBA00005417"/>
    </source>
</evidence>
<dbReference type="Pfam" id="PF00005">
    <property type="entry name" value="ABC_tran"/>
    <property type="match status" value="1"/>
</dbReference>
<dbReference type="GO" id="GO:0016887">
    <property type="term" value="F:ATP hydrolysis activity"/>
    <property type="evidence" value="ECO:0007669"/>
    <property type="project" value="InterPro"/>
</dbReference>
<dbReference type="AlphaFoldDB" id="A0A383CQ72"/>
<evidence type="ECO:0000259" key="5">
    <source>
        <dbReference type="Pfam" id="PF00005"/>
    </source>
</evidence>
<dbReference type="Gene3D" id="3.40.50.300">
    <property type="entry name" value="P-loop containing nucleotide triphosphate hydrolases"/>
    <property type="match status" value="1"/>
</dbReference>
<sequence length="104" mass="11212">MTPLLKVENVVVRFPLQGSFIQSLGFGSASLIEAVAGVSFTLKEGQTYAIVGESGSGKTTLARAIAGLHHADEGSIQYKGNELCQLSEKGFKKYRKDISMIFQD</sequence>
<evidence type="ECO:0000256" key="4">
    <source>
        <dbReference type="ARBA" id="ARBA00022840"/>
    </source>
</evidence>
<dbReference type="SUPFAM" id="SSF52540">
    <property type="entry name" value="P-loop containing nucleoside triphosphate hydrolases"/>
    <property type="match status" value="1"/>
</dbReference>
<reference evidence="6" key="1">
    <citation type="submission" date="2018-05" db="EMBL/GenBank/DDBJ databases">
        <authorList>
            <person name="Lanie J.A."/>
            <person name="Ng W.-L."/>
            <person name="Kazmierczak K.M."/>
            <person name="Andrzejewski T.M."/>
            <person name="Davidsen T.M."/>
            <person name="Wayne K.J."/>
            <person name="Tettelin H."/>
            <person name="Glass J.I."/>
            <person name="Rusch D."/>
            <person name="Podicherti R."/>
            <person name="Tsui H.-C.T."/>
            <person name="Winkler M.E."/>
        </authorList>
    </citation>
    <scope>NUCLEOTIDE SEQUENCE</scope>
</reference>
<evidence type="ECO:0000256" key="2">
    <source>
        <dbReference type="ARBA" id="ARBA00022448"/>
    </source>
</evidence>
<feature type="domain" description="ABC transporter" evidence="5">
    <location>
        <begin position="37"/>
        <end position="104"/>
    </location>
</feature>
<keyword evidence="2" id="KW-0813">Transport</keyword>